<dbReference type="AlphaFoldDB" id="A0A2S9JX39"/>
<dbReference type="SUPFAM" id="SSF56935">
    <property type="entry name" value="Porins"/>
    <property type="match status" value="1"/>
</dbReference>
<feature type="signal peptide" evidence="10">
    <location>
        <begin position="1"/>
        <end position="22"/>
    </location>
</feature>
<reference evidence="11 12" key="1">
    <citation type="submission" date="2018-02" db="EMBL/GenBank/DDBJ databases">
        <title>The draft genome of Phyllobacterium myrsinacearum DSM5892.</title>
        <authorList>
            <person name="Li L."/>
            <person name="Liu L."/>
            <person name="Zhang X."/>
            <person name="Wang T."/>
        </authorList>
    </citation>
    <scope>NUCLEOTIDE SEQUENCE [LARGE SCALE GENOMIC DNA]</scope>
    <source>
        <strain evidence="11 12">DSM 5892</strain>
    </source>
</reference>
<dbReference type="GO" id="GO:0015288">
    <property type="term" value="F:porin activity"/>
    <property type="evidence" value="ECO:0007669"/>
    <property type="project" value="UniProtKB-KW"/>
</dbReference>
<evidence type="ECO:0000313" key="11">
    <source>
        <dbReference type="EMBL" id="PRD57876.1"/>
    </source>
</evidence>
<evidence type="ECO:0000256" key="2">
    <source>
        <dbReference type="ARBA" id="ARBA00022448"/>
    </source>
</evidence>
<keyword evidence="8 10" id="KW-0472">Membrane</keyword>
<evidence type="ECO:0000256" key="1">
    <source>
        <dbReference type="ARBA" id="ARBA00009521"/>
    </source>
</evidence>
<evidence type="ECO:0000256" key="8">
    <source>
        <dbReference type="ARBA" id="ARBA00023136"/>
    </source>
</evidence>
<keyword evidence="6 10" id="KW-0406">Ion transport</keyword>
<keyword evidence="7 10" id="KW-0626">Porin</keyword>
<dbReference type="GO" id="GO:0009279">
    <property type="term" value="C:cell outer membrane"/>
    <property type="evidence" value="ECO:0007669"/>
    <property type="project" value="UniProtKB-SubCell"/>
</dbReference>
<dbReference type="Pfam" id="PF02530">
    <property type="entry name" value="Porin_2"/>
    <property type="match status" value="1"/>
</dbReference>
<dbReference type="GO" id="GO:0046930">
    <property type="term" value="C:pore complex"/>
    <property type="evidence" value="ECO:0007669"/>
    <property type="project" value="UniProtKB-KW"/>
</dbReference>
<evidence type="ECO:0000256" key="6">
    <source>
        <dbReference type="ARBA" id="ARBA00023065"/>
    </source>
</evidence>
<protein>
    <recommendedName>
        <fullName evidence="10">Porin</fullName>
    </recommendedName>
</protein>
<comment type="caution">
    <text evidence="11">The sequence shown here is derived from an EMBL/GenBank/DDBJ whole genome shotgun (WGS) entry which is preliminary data.</text>
</comment>
<dbReference type="GO" id="GO:0006811">
    <property type="term" value="P:monoatomic ion transport"/>
    <property type="evidence" value="ECO:0007669"/>
    <property type="project" value="UniProtKB-KW"/>
</dbReference>
<evidence type="ECO:0000256" key="10">
    <source>
        <dbReference type="RuleBase" id="RU364005"/>
    </source>
</evidence>
<sequence length="377" mass="40391">MTMRSILLGSAAALVAVTGARAADAVVVAEPEAVEYVRVCDAYGKGFFYIPGTETCLKISGYVRYDAKGGDDVYSGGHVNNGSDPNGDGTYFKRSRAVVRFDARSETELGTLRSYIETQFNYDNGANKGASLPHAYIELGGFRVGTTDEIFGSWTGYAGDVMNDDVINYQSGQSNQVSYTFTGGNGFSAIIAAEQGSGSYSAIDPVTGLAIGGTSRSYQIDDYMPHVLAGAKYEQAWGGISGVVGYDSVIEEWAGKVRLDVKFTDTVKAFVMGGYQSNFDDTGRNQNWFGTWTGDWAVWGGLSAKVSDKATVNAQLAYESEGTYSGTLNLAYELVPGFTITPEVTYTKFDGLRKAASIANGGNDDAFGGMIRFQRNF</sequence>
<comment type="subcellular location">
    <subcellularLocation>
        <location evidence="10">Cell outer membrane</location>
        <topology evidence="10">Multi-pass membrane protein</topology>
    </subcellularLocation>
</comment>
<dbReference type="RefSeq" id="WP_105732116.1">
    <property type="nucleotide sequence ID" value="NZ_PVBT01000001.1"/>
</dbReference>
<organism evidence="11 12">
    <name type="scientific">Phyllobacterium myrsinacearum</name>
    <dbReference type="NCBI Taxonomy" id="28101"/>
    <lineage>
        <taxon>Bacteria</taxon>
        <taxon>Pseudomonadati</taxon>
        <taxon>Pseudomonadota</taxon>
        <taxon>Alphaproteobacteria</taxon>
        <taxon>Hyphomicrobiales</taxon>
        <taxon>Phyllobacteriaceae</taxon>
        <taxon>Phyllobacterium</taxon>
    </lineage>
</organism>
<keyword evidence="3 10" id="KW-1134">Transmembrane beta strand</keyword>
<keyword evidence="9 10" id="KW-0998">Cell outer membrane</keyword>
<keyword evidence="2 10" id="KW-0813">Transport</keyword>
<dbReference type="InterPro" id="IPR003684">
    <property type="entry name" value="Porin_alphabac"/>
</dbReference>
<name>A0A2S9JX39_9HYPH</name>
<dbReference type="Proteomes" id="UP000238563">
    <property type="component" value="Unassembled WGS sequence"/>
</dbReference>
<keyword evidence="5 10" id="KW-0732">Signal</keyword>
<comment type="similarity">
    <text evidence="1 10">Belongs to the alphaproteobacteria porin family.</text>
</comment>
<comment type="function">
    <text evidence="10">Forms passive diffusion pores that allow small molecular weight hydrophilic materials across the outer membrane.</text>
</comment>
<evidence type="ECO:0000256" key="5">
    <source>
        <dbReference type="ARBA" id="ARBA00022729"/>
    </source>
</evidence>
<feature type="chain" id="PRO_5015367703" description="Porin" evidence="10">
    <location>
        <begin position="23"/>
        <end position="377"/>
    </location>
</feature>
<dbReference type="EMBL" id="PVBT01000001">
    <property type="protein sequence ID" value="PRD57876.1"/>
    <property type="molecule type" value="Genomic_DNA"/>
</dbReference>
<gene>
    <name evidence="11" type="ORF">C5750_01615</name>
</gene>
<evidence type="ECO:0000256" key="9">
    <source>
        <dbReference type="ARBA" id="ARBA00023237"/>
    </source>
</evidence>
<accession>A0A2S9JX39</accession>
<dbReference type="OrthoDB" id="7801681at2"/>
<keyword evidence="12" id="KW-1185">Reference proteome</keyword>
<comment type="domain">
    <text evidence="10">Consists of 16-stranded beta-barrel sheets, with large surface-exposed loops, that form a transmembrane pore at the center of each barrel. The pore is partially ocluded by a peptide loop that folds into the pore lumen.</text>
</comment>
<evidence type="ECO:0000313" key="12">
    <source>
        <dbReference type="Proteomes" id="UP000238563"/>
    </source>
</evidence>
<keyword evidence="4 10" id="KW-0812">Transmembrane</keyword>
<proteinExistence type="inferred from homology"/>
<evidence type="ECO:0000256" key="4">
    <source>
        <dbReference type="ARBA" id="ARBA00022692"/>
    </source>
</evidence>
<evidence type="ECO:0000256" key="7">
    <source>
        <dbReference type="ARBA" id="ARBA00023114"/>
    </source>
</evidence>
<evidence type="ECO:0000256" key="3">
    <source>
        <dbReference type="ARBA" id="ARBA00022452"/>
    </source>
</evidence>